<dbReference type="Ensembl" id="ENSSGRT00000024426.1">
    <property type="protein sequence ID" value="ENSSGRP00000022646.1"/>
    <property type="gene ID" value="ENSSGRG00000013454.1"/>
</dbReference>
<proteinExistence type="predicted"/>
<reference evidence="1" key="1">
    <citation type="submission" date="2025-08" db="UniProtKB">
        <authorList>
            <consortium name="Ensembl"/>
        </authorList>
    </citation>
    <scope>IDENTIFICATION</scope>
</reference>
<reference evidence="1" key="2">
    <citation type="submission" date="2025-09" db="UniProtKB">
        <authorList>
            <consortium name="Ensembl"/>
        </authorList>
    </citation>
    <scope>IDENTIFICATION</scope>
</reference>
<protein>
    <submittedName>
        <fullName evidence="1">Uncharacterized protein</fullName>
    </submittedName>
</protein>
<dbReference type="Gene3D" id="3.60.40.10">
    <property type="entry name" value="PPM-type phosphatase domain"/>
    <property type="match status" value="1"/>
</dbReference>
<dbReference type="Proteomes" id="UP000472262">
    <property type="component" value="Unassembled WGS sequence"/>
</dbReference>
<sequence length="143" mass="16512">RVTVEISSAFYSTDVNLHFLCCHLLTLMMPLFTKHLTLIVFYCVSPGEEVALYCSKFLPDIIKEQKAYKDGKLQKALEEAFLAIDARITTEEVIKELVQIAGRPRHETEKVADEDDGYYTIIQHSRWQTIKWEGRTSGQRQSK</sequence>
<dbReference type="AlphaFoldDB" id="A0A672LIR2"/>
<evidence type="ECO:0000313" key="2">
    <source>
        <dbReference type="Proteomes" id="UP000472262"/>
    </source>
</evidence>
<organism evidence="1 2">
    <name type="scientific">Sinocyclocheilus grahami</name>
    <name type="common">Dianchi golden-line fish</name>
    <name type="synonym">Barbus grahami</name>
    <dbReference type="NCBI Taxonomy" id="75366"/>
    <lineage>
        <taxon>Eukaryota</taxon>
        <taxon>Metazoa</taxon>
        <taxon>Chordata</taxon>
        <taxon>Craniata</taxon>
        <taxon>Vertebrata</taxon>
        <taxon>Euteleostomi</taxon>
        <taxon>Actinopterygii</taxon>
        <taxon>Neopterygii</taxon>
        <taxon>Teleostei</taxon>
        <taxon>Ostariophysi</taxon>
        <taxon>Cypriniformes</taxon>
        <taxon>Cyprinidae</taxon>
        <taxon>Cyprininae</taxon>
        <taxon>Sinocyclocheilus</taxon>
    </lineage>
</organism>
<keyword evidence="2" id="KW-1185">Reference proteome</keyword>
<dbReference type="InParanoid" id="A0A672LIR2"/>
<dbReference type="InterPro" id="IPR036457">
    <property type="entry name" value="PPM-type-like_dom_sf"/>
</dbReference>
<name>A0A672LIR2_SINGR</name>
<accession>A0A672LIR2</accession>
<evidence type="ECO:0000313" key="1">
    <source>
        <dbReference type="Ensembl" id="ENSSGRP00000022646.1"/>
    </source>
</evidence>